<comment type="caution">
    <text evidence="4">The sequence shown here is derived from an EMBL/GenBank/DDBJ whole genome shotgun (WGS) entry which is preliminary data.</text>
</comment>
<evidence type="ECO:0000256" key="2">
    <source>
        <dbReference type="SAM" id="SignalP"/>
    </source>
</evidence>
<feature type="domain" description="PET hydrolase/cutinase-like" evidence="3">
    <location>
        <begin position="30"/>
        <end position="252"/>
    </location>
</feature>
<sequence>MKAYRKILVLLLALGCLFMFTACEPSGSGVQTYDIRSGSGISSARVFYPGNIAQLSNVGATTLSSGMGGSKEGMYWLAEPLAEAGMVVIAVSASDNMTVGGYERSHRGGLDLLQSENSSSRSPIYGKIGKRGIIGYSKGGGAVINVASALGNQVGTCVALAPWSPSPTRNHSAATMILTGTADTIAPASMGSGAYRSLPAGVPKLYASMRGESHFYWNSRRTLGSETDFIRAWLQFYLEDNDGAYNVFSQGPGSGMTDYQFDPGTGGDNGDNGDNSGCD</sequence>
<dbReference type="AlphaFoldDB" id="A0AA41QZH1"/>
<accession>A0AA41QZH1</accession>
<reference evidence="4" key="1">
    <citation type="submission" date="2022-04" db="EMBL/GenBank/DDBJ databases">
        <title>Desulfatitalea alkaliphila sp. nov., a novel anaerobic sulfate-reducing bacterium isolated from terrestrial mud volcano, Taman Peninsula, Russia.</title>
        <authorList>
            <person name="Khomyakova M.A."/>
            <person name="Merkel A.Y."/>
            <person name="Slobodkin A.I."/>
        </authorList>
    </citation>
    <scope>NUCLEOTIDE SEQUENCE</scope>
    <source>
        <strain evidence="4">M08but</strain>
    </source>
</reference>
<feature type="signal peptide" evidence="2">
    <location>
        <begin position="1"/>
        <end position="21"/>
    </location>
</feature>
<gene>
    <name evidence="4" type="ORF">MRX98_01345</name>
</gene>
<keyword evidence="2" id="KW-0732">Signal</keyword>
<dbReference type="PROSITE" id="PS51257">
    <property type="entry name" value="PROKAR_LIPOPROTEIN"/>
    <property type="match status" value="1"/>
</dbReference>
<feature type="region of interest" description="Disordered" evidence="1">
    <location>
        <begin position="256"/>
        <end position="279"/>
    </location>
</feature>
<keyword evidence="5" id="KW-1185">Reference proteome</keyword>
<dbReference type="RefSeq" id="WP_246902346.1">
    <property type="nucleotide sequence ID" value="NZ_JALJRB010000001.1"/>
</dbReference>
<evidence type="ECO:0000256" key="1">
    <source>
        <dbReference type="SAM" id="MobiDB-lite"/>
    </source>
</evidence>
<evidence type="ECO:0000313" key="4">
    <source>
        <dbReference type="EMBL" id="MCJ8499204.1"/>
    </source>
</evidence>
<evidence type="ECO:0000313" key="5">
    <source>
        <dbReference type="Proteomes" id="UP001165427"/>
    </source>
</evidence>
<proteinExistence type="predicted"/>
<feature type="chain" id="PRO_5041390688" description="PET hydrolase/cutinase-like domain-containing protein" evidence="2">
    <location>
        <begin position="22"/>
        <end position="279"/>
    </location>
</feature>
<dbReference type="Gene3D" id="3.40.50.1820">
    <property type="entry name" value="alpha/beta hydrolase"/>
    <property type="match status" value="1"/>
</dbReference>
<dbReference type="InterPro" id="IPR029058">
    <property type="entry name" value="AB_hydrolase_fold"/>
</dbReference>
<name>A0AA41QZH1_9BACT</name>
<evidence type="ECO:0000259" key="3">
    <source>
        <dbReference type="Pfam" id="PF12740"/>
    </source>
</evidence>
<dbReference type="InterPro" id="IPR041127">
    <property type="entry name" value="PET_hydrolase/cutinase-like"/>
</dbReference>
<dbReference type="Proteomes" id="UP001165427">
    <property type="component" value="Unassembled WGS sequence"/>
</dbReference>
<protein>
    <recommendedName>
        <fullName evidence="3">PET hydrolase/cutinase-like domain-containing protein</fullName>
    </recommendedName>
</protein>
<dbReference type="Pfam" id="PF12740">
    <property type="entry name" value="PETase"/>
    <property type="match status" value="1"/>
</dbReference>
<dbReference type="SUPFAM" id="SSF53474">
    <property type="entry name" value="alpha/beta-Hydrolases"/>
    <property type="match status" value="1"/>
</dbReference>
<dbReference type="EMBL" id="JALJRB010000001">
    <property type="protein sequence ID" value="MCJ8499204.1"/>
    <property type="molecule type" value="Genomic_DNA"/>
</dbReference>
<organism evidence="4 5">
    <name type="scientific">Desulfatitalea alkaliphila</name>
    <dbReference type="NCBI Taxonomy" id="2929485"/>
    <lineage>
        <taxon>Bacteria</taxon>
        <taxon>Pseudomonadati</taxon>
        <taxon>Thermodesulfobacteriota</taxon>
        <taxon>Desulfobacteria</taxon>
        <taxon>Desulfobacterales</taxon>
        <taxon>Desulfosarcinaceae</taxon>
        <taxon>Desulfatitalea</taxon>
    </lineage>
</organism>